<protein>
    <submittedName>
        <fullName evidence="2">Uncharacterized protein</fullName>
    </submittedName>
</protein>
<proteinExistence type="predicted"/>
<keyword evidence="1" id="KW-0732">Signal</keyword>
<comment type="caution">
    <text evidence="2">The sequence shown here is derived from an EMBL/GenBank/DDBJ whole genome shotgun (WGS) entry which is preliminary data.</text>
</comment>
<name>L7FHK8_STRT8</name>
<dbReference type="GeneID" id="97404028"/>
<evidence type="ECO:0000256" key="1">
    <source>
        <dbReference type="SAM" id="SignalP"/>
    </source>
</evidence>
<evidence type="ECO:0000313" key="3">
    <source>
        <dbReference type="Proteomes" id="UP000010931"/>
    </source>
</evidence>
<feature type="chain" id="PRO_5003973366" evidence="1">
    <location>
        <begin position="27"/>
        <end position="42"/>
    </location>
</feature>
<accession>L7FHK8</accession>
<evidence type="ECO:0000313" key="2">
    <source>
        <dbReference type="EMBL" id="ELP70185.1"/>
    </source>
</evidence>
<gene>
    <name evidence="2" type="ORF">STRTUCAR8_10094</name>
</gene>
<dbReference type="EMBL" id="AEJB01000103">
    <property type="protein sequence ID" value="ELP70185.1"/>
    <property type="molecule type" value="Genomic_DNA"/>
</dbReference>
<keyword evidence="3" id="KW-1185">Reference proteome</keyword>
<dbReference type="STRING" id="85558.T45_04610"/>
<sequence length="42" mass="4138">MRRAVLGLFVALAAVLAVVPLAGASADQGETVACCGRPPGQT</sequence>
<dbReference type="PATRIC" id="fig|698760.3.peg.1152"/>
<reference evidence="2 3" key="1">
    <citation type="journal article" date="2011" name="Plasmid">
        <title>Streptomyces turgidiscabies Car8 contains a modular pathogenicity island that shares virulence genes with other actinobacterial plant pathogens.</title>
        <authorList>
            <person name="Huguet-Tapia J.C."/>
            <person name="Badger J.H."/>
            <person name="Loria R."/>
            <person name="Pettis G.S."/>
        </authorList>
    </citation>
    <scope>NUCLEOTIDE SEQUENCE [LARGE SCALE GENOMIC DNA]</scope>
    <source>
        <strain evidence="2 3">Car8</strain>
    </source>
</reference>
<dbReference type="RefSeq" id="WP_006374512.1">
    <property type="nucleotide sequence ID" value="NZ_AEJB01000103.1"/>
</dbReference>
<dbReference type="AlphaFoldDB" id="L7FHK8"/>
<feature type="signal peptide" evidence="1">
    <location>
        <begin position="1"/>
        <end position="26"/>
    </location>
</feature>
<dbReference type="Proteomes" id="UP000010931">
    <property type="component" value="Unassembled WGS sequence"/>
</dbReference>
<organism evidence="2 3">
    <name type="scientific">Streptomyces turgidiscabies (strain Car8)</name>
    <dbReference type="NCBI Taxonomy" id="698760"/>
    <lineage>
        <taxon>Bacteria</taxon>
        <taxon>Bacillati</taxon>
        <taxon>Actinomycetota</taxon>
        <taxon>Actinomycetes</taxon>
        <taxon>Kitasatosporales</taxon>
        <taxon>Streptomycetaceae</taxon>
        <taxon>Streptomyces</taxon>
    </lineage>
</organism>